<dbReference type="EMBL" id="JAYMYQ010000004">
    <property type="protein sequence ID" value="KAK7338275.1"/>
    <property type="molecule type" value="Genomic_DNA"/>
</dbReference>
<proteinExistence type="predicted"/>
<name>A0AAN9LLH7_CANGL</name>
<evidence type="ECO:0000313" key="1">
    <source>
        <dbReference type="EMBL" id="KAK7338275.1"/>
    </source>
</evidence>
<comment type="caution">
    <text evidence="1">The sequence shown here is derived from an EMBL/GenBank/DDBJ whole genome shotgun (WGS) entry which is preliminary data.</text>
</comment>
<organism evidence="1 2">
    <name type="scientific">Canavalia gladiata</name>
    <name type="common">Sword bean</name>
    <name type="synonym">Dolichos gladiatus</name>
    <dbReference type="NCBI Taxonomy" id="3824"/>
    <lineage>
        <taxon>Eukaryota</taxon>
        <taxon>Viridiplantae</taxon>
        <taxon>Streptophyta</taxon>
        <taxon>Embryophyta</taxon>
        <taxon>Tracheophyta</taxon>
        <taxon>Spermatophyta</taxon>
        <taxon>Magnoliopsida</taxon>
        <taxon>eudicotyledons</taxon>
        <taxon>Gunneridae</taxon>
        <taxon>Pentapetalae</taxon>
        <taxon>rosids</taxon>
        <taxon>fabids</taxon>
        <taxon>Fabales</taxon>
        <taxon>Fabaceae</taxon>
        <taxon>Papilionoideae</taxon>
        <taxon>50 kb inversion clade</taxon>
        <taxon>NPAAA clade</taxon>
        <taxon>indigoferoid/millettioid clade</taxon>
        <taxon>Phaseoleae</taxon>
        <taxon>Canavalia</taxon>
    </lineage>
</organism>
<gene>
    <name evidence="1" type="ORF">VNO77_18879</name>
</gene>
<sequence length="159" mass="17685">MPYNWYTLAVLVGPVHARGGRLASNGSRLEEGGLRIDVCSDTYGYSARLDSPVQTSGNQPISPRHIISCSTPALTSHHFCVSEPGFTTHVGKVRISMVNTDIDCSFRVTKLRIRNVLTCSVNFVRYHRHAAFFTLTFNSYTVSHDAANAIEWLNKLTCH</sequence>
<reference evidence="1 2" key="1">
    <citation type="submission" date="2024-01" db="EMBL/GenBank/DDBJ databases">
        <title>The genomes of 5 underutilized Papilionoideae crops provide insights into root nodulation and disease resistanc.</title>
        <authorList>
            <person name="Jiang F."/>
        </authorList>
    </citation>
    <scope>NUCLEOTIDE SEQUENCE [LARGE SCALE GENOMIC DNA]</scope>
    <source>
        <strain evidence="1">LVBAO_FW01</strain>
        <tissue evidence="1">Leaves</tissue>
    </source>
</reference>
<keyword evidence="2" id="KW-1185">Reference proteome</keyword>
<evidence type="ECO:0000313" key="2">
    <source>
        <dbReference type="Proteomes" id="UP001367508"/>
    </source>
</evidence>
<dbReference type="AlphaFoldDB" id="A0AAN9LLH7"/>
<accession>A0AAN9LLH7</accession>
<dbReference type="Proteomes" id="UP001367508">
    <property type="component" value="Unassembled WGS sequence"/>
</dbReference>
<protein>
    <submittedName>
        <fullName evidence="1">Uncharacterized protein</fullName>
    </submittedName>
</protein>